<dbReference type="Pfam" id="PF16927">
    <property type="entry name" value="HisKA_7TM"/>
    <property type="match status" value="1"/>
</dbReference>
<feature type="domain" description="Histidine kinase" evidence="9">
    <location>
        <begin position="355"/>
        <end position="570"/>
    </location>
</feature>
<dbReference type="Pfam" id="PF02518">
    <property type="entry name" value="HATPase_c"/>
    <property type="match status" value="1"/>
</dbReference>
<dbReference type="InterPro" id="IPR050736">
    <property type="entry name" value="Sensor_HK_Regulatory"/>
</dbReference>
<dbReference type="Pfam" id="PF00512">
    <property type="entry name" value="HisKA"/>
    <property type="match status" value="1"/>
</dbReference>
<dbReference type="PRINTS" id="PR00344">
    <property type="entry name" value="BCTRLSENSOR"/>
</dbReference>
<name>A0A8J8PBK0_9EURY</name>
<dbReference type="SMART" id="SM00388">
    <property type="entry name" value="HisKA"/>
    <property type="match status" value="1"/>
</dbReference>
<dbReference type="EC" id="2.7.13.3" evidence="2"/>
<evidence type="ECO:0000256" key="1">
    <source>
        <dbReference type="ARBA" id="ARBA00000085"/>
    </source>
</evidence>
<proteinExistence type="predicted"/>
<keyword evidence="3" id="KW-0597">Phosphoprotein</keyword>
<keyword evidence="8" id="KW-0812">Transmembrane</keyword>
<dbReference type="Gene3D" id="1.10.287.130">
    <property type="match status" value="1"/>
</dbReference>
<dbReference type="GO" id="GO:0000155">
    <property type="term" value="F:phosphorelay sensor kinase activity"/>
    <property type="evidence" value="ECO:0007669"/>
    <property type="project" value="InterPro"/>
</dbReference>
<feature type="transmembrane region" description="Helical" evidence="8">
    <location>
        <begin position="117"/>
        <end position="136"/>
    </location>
</feature>
<keyword evidence="4" id="KW-0808">Transferase</keyword>
<feature type="region of interest" description="Disordered" evidence="7">
    <location>
        <begin position="565"/>
        <end position="593"/>
    </location>
</feature>
<comment type="catalytic activity">
    <reaction evidence="1">
        <text>ATP + protein L-histidine = ADP + protein N-phospho-L-histidine.</text>
        <dbReference type="EC" id="2.7.13.3"/>
    </reaction>
</comment>
<keyword evidence="8" id="KW-1133">Transmembrane helix</keyword>
<dbReference type="OrthoDB" id="8127at2157"/>
<dbReference type="Gene3D" id="3.30.450.20">
    <property type="entry name" value="PAS domain"/>
    <property type="match status" value="1"/>
</dbReference>
<dbReference type="CDD" id="cd00082">
    <property type="entry name" value="HisKA"/>
    <property type="match status" value="1"/>
</dbReference>
<dbReference type="InterPro" id="IPR003661">
    <property type="entry name" value="HisK_dim/P_dom"/>
</dbReference>
<protein>
    <recommendedName>
        <fullName evidence="2">histidine kinase</fullName>
        <ecNumber evidence="2">2.7.13.3</ecNumber>
    </recommendedName>
</protein>
<feature type="compositionally biased region" description="Acidic residues" evidence="7">
    <location>
        <begin position="566"/>
        <end position="586"/>
    </location>
</feature>
<dbReference type="SMART" id="SM00387">
    <property type="entry name" value="HATPase_c"/>
    <property type="match status" value="1"/>
</dbReference>
<dbReference type="PANTHER" id="PTHR43711">
    <property type="entry name" value="TWO-COMPONENT HISTIDINE KINASE"/>
    <property type="match status" value="1"/>
</dbReference>
<evidence type="ECO:0000256" key="8">
    <source>
        <dbReference type="SAM" id="Phobius"/>
    </source>
</evidence>
<dbReference type="InterPro" id="IPR004358">
    <property type="entry name" value="Sig_transdc_His_kin-like_C"/>
</dbReference>
<evidence type="ECO:0000256" key="4">
    <source>
        <dbReference type="ARBA" id="ARBA00022679"/>
    </source>
</evidence>
<evidence type="ECO:0000256" key="3">
    <source>
        <dbReference type="ARBA" id="ARBA00022553"/>
    </source>
</evidence>
<dbReference type="InterPro" id="IPR003594">
    <property type="entry name" value="HATPase_dom"/>
</dbReference>
<keyword evidence="8" id="KW-0472">Membrane</keyword>
<evidence type="ECO:0000313" key="10">
    <source>
        <dbReference type="EMBL" id="TQQ83523.1"/>
    </source>
</evidence>
<reference evidence="10" key="1">
    <citation type="submission" date="2019-02" db="EMBL/GenBank/DDBJ databases">
        <title>Halonotius sp. a new haloarchaeum isolated from saline soil.</title>
        <authorList>
            <person name="Duran-Viseras A."/>
            <person name="Sanchez-Porro C."/>
            <person name="Ventosa A."/>
        </authorList>
    </citation>
    <scope>NUCLEOTIDE SEQUENCE</scope>
    <source>
        <strain evidence="10">F15B</strain>
    </source>
</reference>
<evidence type="ECO:0000256" key="7">
    <source>
        <dbReference type="SAM" id="MobiDB-lite"/>
    </source>
</evidence>
<evidence type="ECO:0000256" key="2">
    <source>
        <dbReference type="ARBA" id="ARBA00012438"/>
    </source>
</evidence>
<feature type="transmembrane region" description="Helical" evidence="8">
    <location>
        <begin position="51"/>
        <end position="71"/>
    </location>
</feature>
<gene>
    <name evidence="10" type="ORF">EGH24_01660</name>
</gene>
<dbReference type="PANTHER" id="PTHR43711:SF1">
    <property type="entry name" value="HISTIDINE KINASE 1"/>
    <property type="match status" value="1"/>
</dbReference>
<dbReference type="Proteomes" id="UP000705823">
    <property type="component" value="Unassembled WGS sequence"/>
</dbReference>
<comment type="caution">
    <text evidence="10">The sequence shown here is derived from an EMBL/GenBank/DDBJ whole genome shotgun (WGS) entry which is preliminary data.</text>
</comment>
<keyword evidence="5 10" id="KW-0418">Kinase</keyword>
<evidence type="ECO:0000256" key="5">
    <source>
        <dbReference type="ARBA" id="ARBA00022777"/>
    </source>
</evidence>
<keyword evidence="11" id="KW-1185">Reference proteome</keyword>
<keyword evidence="6" id="KW-0902">Two-component regulatory system</keyword>
<dbReference type="SUPFAM" id="SSF47384">
    <property type="entry name" value="Homodimeric domain of signal transducing histidine kinase"/>
    <property type="match status" value="1"/>
</dbReference>
<dbReference type="InterPro" id="IPR036890">
    <property type="entry name" value="HATPase_C_sf"/>
</dbReference>
<dbReference type="AlphaFoldDB" id="A0A8J8PBK0"/>
<dbReference type="SUPFAM" id="SSF55874">
    <property type="entry name" value="ATPase domain of HSP90 chaperone/DNA topoisomerase II/histidine kinase"/>
    <property type="match status" value="1"/>
</dbReference>
<dbReference type="Gene3D" id="3.30.565.10">
    <property type="entry name" value="Histidine kinase-like ATPase, C-terminal domain"/>
    <property type="match status" value="1"/>
</dbReference>
<accession>A0A8J8PBK0</accession>
<evidence type="ECO:0000259" key="9">
    <source>
        <dbReference type="PROSITE" id="PS50109"/>
    </source>
</evidence>
<dbReference type="InterPro" id="IPR005467">
    <property type="entry name" value="His_kinase_dom"/>
</dbReference>
<feature type="transmembrane region" description="Helical" evidence="8">
    <location>
        <begin position="188"/>
        <end position="209"/>
    </location>
</feature>
<sequence length="593" mass="64878">MLQQLTVDTVGTSLPLFELYLLAFGAAAIACFGSLPRAYRIKEQDTRRGLVALLATSGTWATLHIGYLAAPTPSLQYGFYMIGLVVGLSTVGPWLYFCSAYTGRSLHHNTAYQRVAIGIYLGIVAIKLTNPLHGLYFSASVANVPFQHLMIDHGTIHWLAMGLAYSLALVGIFMLFELFTQVDYDTKPFVVLVALTSLPVVFDIAGYVSTALIDITYSAIGVAIFAVGVLFMYTDEFESIQLAGQYDDPVIVLSEDREVRDANRAAEALFPELADATGEELESILPQLDAAVATDEIFKLENGGDEQYYQPATNQFSASRAQLGKLVVLTDVTEQERYRQQLERQNERLEQFTGMVSHDLRNPLNVAQGNSEIIAELLTAAKNDDGSYEPVDSDTLGTIGTAADTLTRTLTRMEILIDDLLVLAREGQEIDETEPVSLAKIGEGCWSMVDQKGAEFVVVDDLIVEADPDRLQQLFENLFRNAIEHGGDEVTIRIGPLDDEWGFYVEDTGPGIPEGKRDTVFESGYTTNRDGTGFGLSIVSEIVEAHGWRIDLAESVEGGARFEITIDGDNEGVADTEETEPTDEPSGEAGRAE</sequence>
<evidence type="ECO:0000256" key="6">
    <source>
        <dbReference type="ARBA" id="ARBA00023012"/>
    </source>
</evidence>
<dbReference type="PROSITE" id="PS50109">
    <property type="entry name" value="HIS_KIN"/>
    <property type="match status" value="1"/>
</dbReference>
<dbReference type="InterPro" id="IPR031621">
    <property type="entry name" value="HisKA_7TM"/>
</dbReference>
<feature type="transmembrane region" description="Helical" evidence="8">
    <location>
        <begin position="20"/>
        <end position="39"/>
    </location>
</feature>
<evidence type="ECO:0000313" key="11">
    <source>
        <dbReference type="Proteomes" id="UP000705823"/>
    </source>
</evidence>
<dbReference type="RefSeq" id="WP_142978440.1">
    <property type="nucleotide sequence ID" value="NZ_RKLU01000001.1"/>
</dbReference>
<dbReference type="InterPro" id="IPR036097">
    <property type="entry name" value="HisK_dim/P_sf"/>
</dbReference>
<feature type="transmembrane region" description="Helical" evidence="8">
    <location>
        <begin position="156"/>
        <end position="176"/>
    </location>
</feature>
<dbReference type="EMBL" id="RKLU01000001">
    <property type="protein sequence ID" value="TQQ83523.1"/>
    <property type="molecule type" value="Genomic_DNA"/>
</dbReference>
<feature type="transmembrane region" description="Helical" evidence="8">
    <location>
        <begin position="77"/>
        <end position="97"/>
    </location>
</feature>
<organism evidence="10 11">
    <name type="scientific">Halonotius terrestris</name>
    <dbReference type="NCBI Taxonomy" id="2487750"/>
    <lineage>
        <taxon>Archaea</taxon>
        <taxon>Methanobacteriati</taxon>
        <taxon>Methanobacteriota</taxon>
        <taxon>Stenosarchaea group</taxon>
        <taxon>Halobacteria</taxon>
        <taxon>Halobacteriales</taxon>
        <taxon>Haloferacaceae</taxon>
        <taxon>Halonotius</taxon>
    </lineage>
</organism>
<feature type="transmembrane region" description="Helical" evidence="8">
    <location>
        <begin position="215"/>
        <end position="233"/>
    </location>
</feature>